<dbReference type="GO" id="GO:0031119">
    <property type="term" value="P:tRNA pseudouridine synthesis"/>
    <property type="evidence" value="ECO:0007669"/>
    <property type="project" value="TreeGrafter"/>
</dbReference>
<evidence type="ECO:0000256" key="1">
    <source>
        <dbReference type="ARBA" id="ARBA00009375"/>
    </source>
</evidence>
<dbReference type="GO" id="GO:1990481">
    <property type="term" value="P:mRNA pseudouridine synthesis"/>
    <property type="evidence" value="ECO:0007669"/>
    <property type="project" value="TreeGrafter"/>
</dbReference>
<evidence type="ECO:0000313" key="6">
    <source>
        <dbReference type="EMBL" id="PIO63952.1"/>
    </source>
</evidence>
<dbReference type="InterPro" id="IPR001406">
    <property type="entry name" value="PsdUridine_synth_TruA"/>
</dbReference>
<keyword evidence="7" id="KW-1185">Reference proteome</keyword>
<evidence type="ECO:0000256" key="4">
    <source>
        <dbReference type="RuleBase" id="RU003792"/>
    </source>
</evidence>
<evidence type="ECO:0000256" key="3">
    <source>
        <dbReference type="ARBA" id="ARBA00023235"/>
    </source>
</evidence>
<feature type="domain" description="Pseudouridine synthase I TruA alpha/beta" evidence="5">
    <location>
        <begin position="2"/>
        <end position="92"/>
    </location>
</feature>
<reference evidence="6 7" key="1">
    <citation type="submission" date="2015-09" db="EMBL/GenBank/DDBJ databases">
        <title>Draft genome of the parasitic nematode Teladorsagia circumcincta isolate WARC Sus (inbred).</title>
        <authorList>
            <person name="Mitreva M."/>
        </authorList>
    </citation>
    <scope>NUCLEOTIDE SEQUENCE [LARGE SCALE GENOMIC DNA]</scope>
    <source>
        <strain evidence="6 7">S</strain>
    </source>
</reference>
<dbReference type="AlphaFoldDB" id="A0A2G9U2L9"/>
<name>A0A2G9U2L9_TELCI</name>
<comment type="catalytic activity">
    <reaction evidence="4">
        <text>uridine(38/39/40) in tRNA = pseudouridine(38/39/40) in tRNA</text>
        <dbReference type="Rhea" id="RHEA:22376"/>
        <dbReference type="Rhea" id="RHEA-COMP:10085"/>
        <dbReference type="Rhea" id="RHEA-COMP:10087"/>
        <dbReference type="ChEBI" id="CHEBI:65314"/>
        <dbReference type="ChEBI" id="CHEBI:65315"/>
        <dbReference type="EC" id="5.4.99.12"/>
    </reaction>
</comment>
<dbReference type="GO" id="GO:0003723">
    <property type="term" value="F:RNA binding"/>
    <property type="evidence" value="ECO:0007669"/>
    <property type="project" value="InterPro"/>
</dbReference>
<dbReference type="SUPFAM" id="SSF55120">
    <property type="entry name" value="Pseudouridine synthase"/>
    <property type="match status" value="1"/>
</dbReference>
<dbReference type="GO" id="GO:0005634">
    <property type="term" value="C:nucleus"/>
    <property type="evidence" value="ECO:0007669"/>
    <property type="project" value="TreeGrafter"/>
</dbReference>
<sequence>MSFVRELFEVSIEAVSSFSTNSISRNDLIELTIKGSGFLWHMIRYIVMVLHEIGLGNEQPELILELLDVKKTPCRPHYNLAAATPLCLYECR</sequence>
<comment type="similarity">
    <text evidence="1 4">Belongs to the tRNA pseudouridine synthase TruA family.</text>
</comment>
<dbReference type="GO" id="GO:0005737">
    <property type="term" value="C:cytoplasm"/>
    <property type="evidence" value="ECO:0007669"/>
    <property type="project" value="TreeGrafter"/>
</dbReference>
<dbReference type="OrthoDB" id="25767at2759"/>
<dbReference type="PANTHER" id="PTHR11142">
    <property type="entry name" value="PSEUDOURIDYLATE SYNTHASE"/>
    <property type="match status" value="1"/>
</dbReference>
<accession>A0A2G9U2L9</accession>
<dbReference type="Proteomes" id="UP000230423">
    <property type="component" value="Unassembled WGS sequence"/>
</dbReference>
<dbReference type="Pfam" id="PF01416">
    <property type="entry name" value="PseudoU_synth_1"/>
    <property type="match status" value="1"/>
</dbReference>
<dbReference type="Gene3D" id="3.30.70.660">
    <property type="entry name" value="Pseudouridine synthase I, catalytic domain, C-terminal subdomain"/>
    <property type="match status" value="1"/>
</dbReference>
<gene>
    <name evidence="6" type="ORF">TELCIR_14437</name>
</gene>
<protein>
    <recommendedName>
        <fullName evidence="4">tRNA pseudouridine synthase</fullName>
        <ecNumber evidence="4">5.4.99.12</ecNumber>
    </recommendedName>
</protein>
<evidence type="ECO:0000259" key="5">
    <source>
        <dbReference type="Pfam" id="PF01416"/>
    </source>
</evidence>
<evidence type="ECO:0000256" key="2">
    <source>
        <dbReference type="ARBA" id="ARBA00022694"/>
    </source>
</evidence>
<dbReference type="InterPro" id="IPR020097">
    <property type="entry name" value="PsdUridine_synth_TruA_a/b_dom"/>
</dbReference>
<dbReference type="GO" id="GO:0160147">
    <property type="term" value="F:tRNA pseudouridine(38-40) synthase activity"/>
    <property type="evidence" value="ECO:0007669"/>
    <property type="project" value="UniProtKB-EC"/>
</dbReference>
<evidence type="ECO:0000313" key="7">
    <source>
        <dbReference type="Proteomes" id="UP000230423"/>
    </source>
</evidence>
<dbReference type="InterPro" id="IPR020095">
    <property type="entry name" value="PsdUridine_synth_TruA_C"/>
</dbReference>
<dbReference type="EC" id="5.4.99.12" evidence="4"/>
<keyword evidence="3 4" id="KW-0413">Isomerase</keyword>
<keyword evidence="2 4" id="KW-0819">tRNA processing</keyword>
<organism evidence="6 7">
    <name type="scientific">Teladorsagia circumcincta</name>
    <name type="common">Brown stomach worm</name>
    <name type="synonym">Ostertagia circumcincta</name>
    <dbReference type="NCBI Taxonomy" id="45464"/>
    <lineage>
        <taxon>Eukaryota</taxon>
        <taxon>Metazoa</taxon>
        <taxon>Ecdysozoa</taxon>
        <taxon>Nematoda</taxon>
        <taxon>Chromadorea</taxon>
        <taxon>Rhabditida</taxon>
        <taxon>Rhabditina</taxon>
        <taxon>Rhabditomorpha</taxon>
        <taxon>Strongyloidea</taxon>
        <taxon>Trichostrongylidae</taxon>
        <taxon>Teladorsagia</taxon>
    </lineage>
</organism>
<dbReference type="PANTHER" id="PTHR11142:SF5">
    <property type="entry name" value="TRNA PSEUDOURIDINE(38_39) SYNTHASE"/>
    <property type="match status" value="1"/>
</dbReference>
<dbReference type="InterPro" id="IPR020103">
    <property type="entry name" value="PsdUridine_synth_cat_dom_sf"/>
</dbReference>
<dbReference type="EMBL" id="KZ350372">
    <property type="protein sequence ID" value="PIO63952.1"/>
    <property type="molecule type" value="Genomic_DNA"/>
</dbReference>
<proteinExistence type="inferred from homology"/>